<evidence type="ECO:0008006" key="4">
    <source>
        <dbReference type="Google" id="ProtNLM"/>
    </source>
</evidence>
<dbReference type="InterPro" id="IPR007486">
    <property type="entry name" value="YebE"/>
</dbReference>
<reference evidence="2 3" key="1">
    <citation type="submission" date="2023-04" db="EMBL/GenBank/DDBJ databases">
        <title>Marinobulbifer ophiurae gen. nov., sp. Nov., isolate from tissue of brittle star Ophioplocus japonicus.</title>
        <authorList>
            <person name="Kawano K."/>
            <person name="Sawayama S."/>
            <person name="Nakagawa S."/>
        </authorList>
    </citation>
    <scope>NUCLEOTIDE SEQUENCE [LARGE SCALE GENOMIC DNA]</scope>
    <source>
        <strain evidence="2 3">NKW57</strain>
    </source>
</reference>
<dbReference type="InterPro" id="IPR029024">
    <property type="entry name" value="TerB-like"/>
</dbReference>
<dbReference type="Gene3D" id="1.10.3680.10">
    <property type="entry name" value="TerB-like"/>
    <property type="match status" value="1"/>
</dbReference>
<comment type="caution">
    <text evidence="2">The sequence shown here is derived from an EMBL/GenBank/DDBJ whole genome shotgun (WGS) entry which is preliminary data.</text>
</comment>
<organism evidence="2 3">
    <name type="scientific">Biformimicrobium ophioploci</name>
    <dbReference type="NCBI Taxonomy" id="3036711"/>
    <lineage>
        <taxon>Bacteria</taxon>
        <taxon>Pseudomonadati</taxon>
        <taxon>Pseudomonadota</taxon>
        <taxon>Gammaproteobacteria</taxon>
        <taxon>Cellvibrionales</taxon>
        <taxon>Microbulbiferaceae</taxon>
        <taxon>Biformimicrobium</taxon>
    </lineage>
</organism>
<evidence type="ECO:0000256" key="1">
    <source>
        <dbReference type="SAM" id="MobiDB-lite"/>
    </source>
</evidence>
<evidence type="ECO:0000313" key="2">
    <source>
        <dbReference type="EMBL" id="GMG85983.1"/>
    </source>
</evidence>
<dbReference type="RefSeq" id="WP_285762502.1">
    <property type="nucleotide sequence ID" value="NZ_BSYJ01000001.1"/>
</dbReference>
<feature type="region of interest" description="Disordered" evidence="1">
    <location>
        <begin position="21"/>
        <end position="80"/>
    </location>
</feature>
<sequence length="298" mass="30369">MNKKLLLGALLGAGISLLNKKKRQQQVPQGDTPDFSQVPGPTGEGPAGPSLEDIFAKIGAPGGAGPAAGSTPAGDVFGGSVKPGAAPGGASGGFPGGAGPAAAAGGAGALFDLARRIFEQAQKQGNVKVVQGGNLQDILGQVFGGAAGKFGQQGPLGQQSKPDIWPDPAKSQPAQPTNAAAEEEKADVMLTAMVAAAQADGSIDEAEQQNIMGALQGQLDSGDLAELKRLLTSPVDVDQMVSRIQDPSTAFNVYMVSAMTIDEDNPREKQYMDQLAAKLGISDVAARMIEQQKNAMRV</sequence>
<keyword evidence="3" id="KW-1185">Reference proteome</keyword>
<protein>
    <recommendedName>
        <fullName evidence="4">DUF533 domain-containing protein</fullName>
    </recommendedName>
</protein>
<dbReference type="SUPFAM" id="SSF158682">
    <property type="entry name" value="TerB-like"/>
    <property type="match status" value="1"/>
</dbReference>
<gene>
    <name evidence="2" type="ORF">MNKW57_03040</name>
</gene>
<feature type="region of interest" description="Disordered" evidence="1">
    <location>
        <begin position="150"/>
        <end position="180"/>
    </location>
</feature>
<evidence type="ECO:0000313" key="3">
    <source>
        <dbReference type="Proteomes" id="UP001224392"/>
    </source>
</evidence>
<dbReference type="Proteomes" id="UP001224392">
    <property type="component" value="Unassembled WGS sequence"/>
</dbReference>
<dbReference type="CDD" id="cd07178">
    <property type="entry name" value="terB_like_YebE"/>
    <property type="match status" value="1"/>
</dbReference>
<dbReference type="Pfam" id="PF04391">
    <property type="entry name" value="DUF533"/>
    <property type="match status" value="1"/>
</dbReference>
<dbReference type="EMBL" id="BSYJ01000001">
    <property type="protein sequence ID" value="GMG85983.1"/>
    <property type="molecule type" value="Genomic_DNA"/>
</dbReference>
<accession>A0ABQ6LV46</accession>
<proteinExistence type="predicted"/>
<name>A0ABQ6LV46_9GAMM</name>